<feature type="region of interest" description="Disordered" evidence="1">
    <location>
        <begin position="200"/>
        <end position="220"/>
    </location>
</feature>
<evidence type="ECO:0000256" key="1">
    <source>
        <dbReference type="SAM" id="MobiDB-lite"/>
    </source>
</evidence>
<accession>A0A2K1IQT1</accession>
<proteinExistence type="predicted"/>
<dbReference type="PaxDb" id="3218-PP1S27_250V6.1"/>
<dbReference type="InParanoid" id="A0A2K1IQT1"/>
<gene>
    <name evidence="2" type="ORF">PHYPA_025757</name>
</gene>
<keyword evidence="4" id="KW-1185">Reference proteome</keyword>
<dbReference type="Proteomes" id="UP000006727">
    <property type="component" value="Chromosome 21"/>
</dbReference>
<sequence>MFCDTCSRRIPSLDIVQLAPIRIEHRQLLSQGAAMVKILLNEDNFGYGSEIFIPNVISCGAVAVKTKNGFIGFHFFPTTTREQIVAAMNYAAKTLLPVAGSVEATAFFVDKNVFGTDNVNIVRDSFKAAFKVDLKVVAKPADVMAYSADLWLHAPVDTKGTSSWLGVRKHTNVKPVTQQILNPQVLKIKNDGGIEKAAIQQSPGDVGNEDYRGTHMHVEV</sequence>
<name>A0A2K1IQT1_PHYPA</name>
<feature type="compositionally biased region" description="Basic and acidic residues" evidence="1">
    <location>
        <begin position="209"/>
        <end position="220"/>
    </location>
</feature>
<evidence type="ECO:0000313" key="3">
    <source>
        <dbReference type="EnsemblPlants" id="PAC:32916561.CDS.1"/>
    </source>
</evidence>
<dbReference type="EMBL" id="ABEU02000021">
    <property type="protein sequence ID" value="PNR31636.1"/>
    <property type="molecule type" value="Genomic_DNA"/>
</dbReference>
<evidence type="ECO:0000313" key="4">
    <source>
        <dbReference type="Proteomes" id="UP000006727"/>
    </source>
</evidence>
<reference evidence="3" key="3">
    <citation type="submission" date="2020-12" db="UniProtKB">
        <authorList>
            <consortium name="EnsemblPlants"/>
        </authorList>
    </citation>
    <scope>IDENTIFICATION</scope>
</reference>
<organism evidence="2">
    <name type="scientific">Physcomitrium patens</name>
    <name type="common">Spreading-leaved earth moss</name>
    <name type="synonym">Physcomitrella patens</name>
    <dbReference type="NCBI Taxonomy" id="3218"/>
    <lineage>
        <taxon>Eukaryota</taxon>
        <taxon>Viridiplantae</taxon>
        <taxon>Streptophyta</taxon>
        <taxon>Embryophyta</taxon>
        <taxon>Bryophyta</taxon>
        <taxon>Bryophytina</taxon>
        <taxon>Bryopsida</taxon>
        <taxon>Funariidae</taxon>
        <taxon>Funariales</taxon>
        <taxon>Funariaceae</taxon>
        <taxon>Physcomitrium</taxon>
    </lineage>
</organism>
<dbReference type="AlphaFoldDB" id="A0A2K1IQT1"/>
<protein>
    <submittedName>
        <fullName evidence="2 3">Uncharacterized protein</fullName>
    </submittedName>
</protein>
<reference evidence="2 4" key="2">
    <citation type="journal article" date="2018" name="Plant J.">
        <title>The Physcomitrella patens chromosome-scale assembly reveals moss genome structure and evolution.</title>
        <authorList>
            <person name="Lang D."/>
            <person name="Ullrich K.K."/>
            <person name="Murat F."/>
            <person name="Fuchs J."/>
            <person name="Jenkins J."/>
            <person name="Haas F.B."/>
            <person name="Piednoel M."/>
            <person name="Gundlach H."/>
            <person name="Van Bel M."/>
            <person name="Meyberg R."/>
            <person name="Vives C."/>
            <person name="Morata J."/>
            <person name="Symeonidi A."/>
            <person name="Hiss M."/>
            <person name="Muchero W."/>
            <person name="Kamisugi Y."/>
            <person name="Saleh O."/>
            <person name="Blanc G."/>
            <person name="Decker E.L."/>
            <person name="van Gessel N."/>
            <person name="Grimwood J."/>
            <person name="Hayes R.D."/>
            <person name="Graham S.W."/>
            <person name="Gunter L.E."/>
            <person name="McDaniel S.F."/>
            <person name="Hoernstein S.N.W."/>
            <person name="Larsson A."/>
            <person name="Li F.W."/>
            <person name="Perroud P.F."/>
            <person name="Phillips J."/>
            <person name="Ranjan P."/>
            <person name="Rokshar D.S."/>
            <person name="Rothfels C.J."/>
            <person name="Schneider L."/>
            <person name="Shu S."/>
            <person name="Stevenson D.W."/>
            <person name="Thummler F."/>
            <person name="Tillich M."/>
            <person name="Villarreal Aguilar J.C."/>
            <person name="Widiez T."/>
            <person name="Wong G.K."/>
            <person name="Wymore A."/>
            <person name="Zhang Y."/>
            <person name="Zimmer A.D."/>
            <person name="Quatrano R.S."/>
            <person name="Mayer K.F.X."/>
            <person name="Goodstein D."/>
            <person name="Casacuberta J.M."/>
            <person name="Vandepoele K."/>
            <person name="Reski R."/>
            <person name="Cuming A.C."/>
            <person name="Tuskan G.A."/>
            <person name="Maumus F."/>
            <person name="Salse J."/>
            <person name="Schmutz J."/>
            <person name="Rensing S.A."/>
        </authorList>
    </citation>
    <scope>NUCLEOTIDE SEQUENCE [LARGE SCALE GENOMIC DNA]</scope>
    <source>
        <strain evidence="3 4">cv. Gransden 2004</strain>
    </source>
</reference>
<dbReference type="Gramene" id="Pp3c21_5460V3.2">
    <property type="protein sequence ID" value="PAC:32916562.CDS.1"/>
    <property type="gene ID" value="Pp3c21_5460"/>
</dbReference>
<dbReference type="EnsemblPlants" id="Pp3c21_5460V3.1">
    <property type="protein sequence ID" value="PAC:32916561.CDS.1"/>
    <property type="gene ID" value="Pp3c21_5460"/>
</dbReference>
<reference evidence="2 4" key="1">
    <citation type="journal article" date="2008" name="Science">
        <title>The Physcomitrella genome reveals evolutionary insights into the conquest of land by plants.</title>
        <authorList>
            <person name="Rensing S."/>
            <person name="Lang D."/>
            <person name="Zimmer A."/>
            <person name="Terry A."/>
            <person name="Salamov A."/>
            <person name="Shapiro H."/>
            <person name="Nishiyama T."/>
            <person name="Perroud P.-F."/>
            <person name="Lindquist E."/>
            <person name="Kamisugi Y."/>
            <person name="Tanahashi T."/>
            <person name="Sakakibara K."/>
            <person name="Fujita T."/>
            <person name="Oishi K."/>
            <person name="Shin-I T."/>
            <person name="Kuroki Y."/>
            <person name="Toyoda A."/>
            <person name="Suzuki Y."/>
            <person name="Hashimoto A."/>
            <person name="Yamaguchi K."/>
            <person name="Sugano A."/>
            <person name="Kohara Y."/>
            <person name="Fujiyama A."/>
            <person name="Anterola A."/>
            <person name="Aoki S."/>
            <person name="Ashton N."/>
            <person name="Barbazuk W.B."/>
            <person name="Barker E."/>
            <person name="Bennetzen J."/>
            <person name="Bezanilla M."/>
            <person name="Blankenship R."/>
            <person name="Cho S.H."/>
            <person name="Dutcher S."/>
            <person name="Estelle M."/>
            <person name="Fawcett J.A."/>
            <person name="Gundlach H."/>
            <person name="Hanada K."/>
            <person name="Heyl A."/>
            <person name="Hicks K.A."/>
            <person name="Hugh J."/>
            <person name="Lohr M."/>
            <person name="Mayer K."/>
            <person name="Melkozernov A."/>
            <person name="Murata T."/>
            <person name="Nelson D."/>
            <person name="Pils B."/>
            <person name="Prigge M."/>
            <person name="Reiss B."/>
            <person name="Renner T."/>
            <person name="Rombauts S."/>
            <person name="Rushton P."/>
            <person name="Sanderfoot A."/>
            <person name="Schween G."/>
            <person name="Shiu S.-H."/>
            <person name="Stueber K."/>
            <person name="Theodoulou F.L."/>
            <person name="Tu H."/>
            <person name="Van de Peer Y."/>
            <person name="Verrier P.J."/>
            <person name="Waters E."/>
            <person name="Wood A."/>
            <person name="Yang L."/>
            <person name="Cove D."/>
            <person name="Cuming A."/>
            <person name="Hasebe M."/>
            <person name="Lucas S."/>
            <person name="Mishler D.B."/>
            <person name="Reski R."/>
            <person name="Grigoriev I."/>
            <person name="Quatrano R.S."/>
            <person name="Boore J.L."/>
        </authorList>
    </citation>
    <scope>NUCLEOTIDE SEQUENCE [LARGE SCALE GENOMIC DNA]</scope>
    <source>
        <strain evidence="3 4">cv. Gransden 2004</strain>
    </source>
</reference>
<evidence type="ECO:0000313" key="2">
    <source>
        <dbReference type="EMBL" id="PNR31636.1"/>
    </source>
</evidence>
<dbReference type="EnsemblPlants" id="Pp3c21_5460V3.2">
    <property type="protein sequence ID" value="PAC:32916562.CDS.1"/>
    <property type="gene ID" value="Pp3c21_5460"/>
</dbReference>
<dbReference type="Gramene" id="Pp3c21_5460V3.1">
    <property type="protein sequence ID" value="PAC:32916561.CDS.1"/>
    <property type="gene ID" value="Pp3c21_5460"/>
</dbReference>